<evidence type="ECO:0000256" key="2">
    <source>
        <dbReference type="SAM" id="Phobius"/>
    </source>
</evidence>
<dbReference type="EMBL" id="BMAT01007294">
    <property type="protein sequence ID" value="GFR61621.1"/>
    <property type="molecule type" value="Genomic_DNA"/>
</dbReference>
<reference evidence="3 4" key="1">
    <citation type="journal article" date="2021" name="Elife">
        <title>Chloroplast acquisition without the gene transfer in kleptoplastic sea slugs, Plakobranchus ocellatus.</title>
        <authorList>
            <person name="Maeda T."/>
            <person name="Takahashi S."/>
            <person name="Yoshida T."/>
            <person name="Shimamura S."/>
            <person name="Takaki Y."/>
            <person name="Nagai Y."/>
            <person name="Toyoda A."/>
            <person name="Suzuki Y."/>
            <person name="Arimoto A."/>
            <person name="Ishii H."/>
            <person name="Satoh N."/>
            <person name="Nishiyama T."/>
            <person name="Hasebe M."/>
            <person name="Maruyama T."/>
            <person name="Minagawa J."/>
            <person name="Obokata J."/>
            <person name="Shigenobu S."/>
        </authorList>
    </citation>
    <scope>NUCLEOTIDE SEQUENCE [LARGE SCALE GENOMIC DNA]</scope>
</reference>
<feature type="compositionally biased region" description="Basic and acidic residues" evidence="1">
    <location>
        <begin position="18"/>
        <end position="28"/>
    </location>
</feature>
<accession>A0AAV4ELI6</accession>
<feature type="transmembrane region" description="Helical" evidence="2">
    <location>
        <begin position="148"/>
        <end position="177"/>
    </location>
</feature>
<dbReference type="AlphaFoldDB" id="A0AAV4ELI6"/>
<gene>
    <name evidence="3" type="ORF">ElyMa_003561700</name>
</gene>
<organism evidence="3 4">
    <name type="scientific">Elysia marginata</name>
    <dbReference type="NCBI Taxonomy" id="1093978"/>
    <lineage>
        <taxon>Eukaryota</taxon>
        <taxon>Metazoa</taxon>
        <taxon>Spiralia</taxon>
        <taxon>Lophotrochozoa</taxon>
        <taxon>Mollusca</taxon>
        <taxon>Gastropoda</taxon>
        <taxon>Heterobranchia</taxon>
        <taxon>Euthyneura</taxon>
        <taxon>Panpulmonata</taxon>
        <taxon>Sacoglossa</taxon>
        <taxon>Placobranchoidea</taxon>
        <taxon>Plakobranchidae</taxon>
        <taxon>Elysia</taxon>
    </lineage>
</organism>
<sequence length="195" mass="20921">MSCVWSVLTECLNRCKDSNGLERPDSSRHSNNNTGRKAGMGDYRMVSTSPHNSDTKVVDSNNGSEPRKSFFLGPSEKLDENDEIELMFGSFDEAELSRSLKKSRSQLGVNLIHDKAHSRDPAGGGGRFTFSKSLLDSVPCIHYKVVEVVAAVVVVVVAVIVVVVVAVVVVVVVVVAVEVVVIVAAVVEVEVAVVV</sequence>
<proteinExistence type="predicted"/>
<keyword evidence="2" id="KW-1133">Transmembrane helix</keyword>
<keyword evidence="2" id="KW-0812">Transmembrane</keyword>
<name>A0AAV4ELI6_9GAST</name>
<keyword evidence="2" id="KW-0472">Membrane</keyword>
<evidence type="ECO:0000256" key="1">
    <source>
        <dbReference type="SAM" id="MobiDB-lite"/>
    </source>
</evidence>
<protein>
    <submittedName>
        <fullName evidence="3">Uncharacterized protein</fullName>
    </submittedName>
</protein>
<keyword evidence="4" id="KW-1185">Reference proteome</keyword>
<comment type="caution">
    <text evidence="3">The sequence shown here is derived from an EMBL/GenBank/DDBJ whole genome shotgun (WGS) entry which is preliminary data.</text>
</comment>
<feature type="region of interest" description="Disordered" evidence="1">
    <location>
        <begin position="18"/>
        <end position="72"/>
    </location>
</feature>
<dbReference type="Proteomes" id="UP000762676">
    <property type="component" value="Unassembled WGS sequence"/>
</dbReference>
<evidence type="ECO:0000313" key="4">
    <source>
        <dbReference type="Proteomes" id="UP000762676"/>
    </source>
</evidence>
<evidence type="ECO:0000313" key="3">
    <source>
        <dbReference type="EMBL" id="GFR61621.1"/>
    </source>
</evidence>